<feature type="coiled-coil region" evidence="1">
    <location>
        <begin position="30"/>
        <end position="57"/>
    </location>
</feature>
<comment type="caution">
    <text evidence="2">The sequence shown here is derived from an EMBL/GenBank/DDBJ whole genome shotgun (WGS) entry which is preliminary data.</text>
</comment>
<organism evidence="2">
    <name type="scientific">marine sediment metagenome</name>
    <dbReference type="NCBI Taxonomy" id="412755"/>
    <lineage>
        <taxon>unclassified sequences</taxon>
        <taxon>metagenomes</taxon>
        <taxon>ecological metagenomes</taxon>
    </lineage>
</organism>
<name>A0A0F9AD50_9ZZZZ</name>
<sequence length="90" mass="10131">MHRLTLALLLVLGGCLAVFAQPGKPHPITQQALELRLETLERNRAQAIANVNAYDGAIQECKYWLELLKKAEKKERAKEEKPAPVVTKKK</sequence>
<dbReference type="EMBL" id="LAZR01046582">
    <property type="protein sequence ID" value="KKK96205.1"/>
    <property type="molecule type" value="Genomic_DNA"/>
</dbReference>
<evidence type="ECO:0000313" key="2">
    <source>
        <dbReference type="EMBL" id="KKK96205.1"/>
    </source>
</evidence>
<keyword evidence="1" id="KW-0175">Coiled coil</keyword>
<protein>
    <submittedName>
        <fullName evidence="2">Uncharacterized protein</fullName>
    </submittedName>
</protein>
<gene>
    <name evidence="2" type="ORF">LCGC14_2665110</name>
</gene>
<reference evidence="2" key="1">
    <citation type="journal article" date="2015" name="Nature">
        <title>Complex archaea that bridge the gap between prokaryotes and eukaryotes.</title>
        <authorList>
            <person name="Spang A."/>
            <person name="Saw J.H."/>
            <person name="Jorgensen S.L."/>
            <person name="Zaremba-Niedzwiedzka K."/>
            <person name="Martijn J."/>
            <person name="Lind A.E."/>
            <person name="van Eijk R."/>
            <person name="Schleper C."/>
            <person name="Guy L."/>
            <person name="Ettema T.J."/>
        </authorList>
    </citation>
    <scope>NUCLEOTIDE SEQUENCE</scope>
</reference>
<accession>A0A0F9AD50</accession>
<dbReference type="PROSITE" id="PS51257">
    <property type="entry name" value="PROKAR_LIPOPROTEIN"/>
    <property type="match status" value="1"/>
</dbReference>
<dbReference type="AlphaFoldDB" id="A0A0F9AD50"/>
<evidence type="ECO:0000256" key="1">
    <source>
        <dbReference type="SAM" id="Coils"/>
    </source>
</evidence>
<proteinExistence type="predicted"/>